<organism evidence="10 11">
    <name type="scientific">Undibacterium hunanense</name>
    <dbReference type="NCBI Taxonomy" id="2762292"/>
    <lineage>
        <taxon>Bacteria</taxon>
        <taxon>Pseudomonadati</taxon>
        <taxon>Pseudomonadota</taxon>
        <taxon>Betaproteobacteria</taxon>
        <taxon>Burkholderiales</taxon>
        <taxon>Oxalobacteraceae</taxon>
        <taxon>Undibacterium</taxon>
    </lineage>
</organism>
<dbReference type="InterPro" id="IPR003423">
    <property type="entry name" value="OMP_efflux"/>
</dbReference>
<keyword evidence="8" id="KW-0175">Coiled coil</keyword>
<keyword evidence="5" id="KW-0812">Transmembrane</keyword>
<reference evidence="10 11" key="1">
    <citation type="submission" date="2020-08" db="EMBL/GenBank/DDBJ databases">
        <title>Novel species isolated from subtropical streams in China.</title>
        <authorList>
            <person name="Lu H."/>
        </authorList>
    </citation>
    <scope>NUCLEOTIDE SEQUENCE [LARGE SCALE GENOMIC DNA]</scope>
    <source>
        <strain evidence="10 11">CY18W</strain>
    </source>
</reference>
<feature type="chain" id="PRO_5045952809" evidence="9">
    <location>
        <begin position="28"/>
        <end position="447"/>
    </location>
</feature>
<gene>
    <name evidence="10" type="ORF">H8L32_19470</name>
</gene>
<keyword evidence="7" id="KW-0998">Cell outer membrane</keyword>
<keyword evidence="11" id="KW-1185">Reference proteome</keyword>
<evidence type="ECO:0000256" key="8">
    <source>
        <dbReference type="SAM" id="Coils"/>
    </source>
</evidence>
<sequence>MLAKIEMHWKIAGLFVISLLASPAVDASDLMEAYRLAQLGDPAFQAATYALETARQKIPQARAGLLPVVSMTGNEGTTSATTTFSDVLPVDRNMRAWSWNLQLTQPLLRVGSLYAYRESGYLVMQAEAQFAQAQQDLFLRVAQAYFGVLVAQDAIAAAEGQVTALVQQQAIVSRGLQLGTHAVTDVDDTKSRLGSARAQRIAASNTLESAQADLEKVTGKAMDNLAFLKPAALPSPPSPMNSRAWMDEARSSYPLVRAQRSALDAARETIKKTRSEHLPSLDLVANYGSNYSSRSLSTPSDYSTRVNQRQISLQLTVPLFAGGAVNSRVAEAIANMKKLEADLEAASRQAATDARQAFAGVINGLALIDSLNIAVESGLNAVKGNQAGYRLGIRVNVDVLNAQQQLYNAQKDLSKARYDTLLQGLKLKAATGALNEADLNALNSMLQ</sequence>
<dbReference type="InterPro" id="IPR010130">
    <property type="entry name" value="T1SS_OMP_TolC"/>
</dbReference>
<dbReference type="Gene3D" id="1.20.1600.10">
    <property type="entry name" value="Outer membrane efflux proteins (OEP)"/>
    <property type="match status" value="1"/>
</dbReference>
<evidence type="ECO:0000256" key="9">
    <source>
        <dbReference type="SAM" id="SignalP"/>
    </source>
</evidence>
<dbReference type="PANTHER" id="PTHR30026">
    <property type="entry name" value="OUTER MEMBRANE PROTEIN TOLC"/>
    <property type="match status" value="1"/>
</dbReference>
<proteinExistence type="inferred from homology"/>
<evidence type="ECO:0000256" key="3">
    <source>
        <dbReference type="ARBA" id="ARBA00022448"/>
    </source>
</evidence>
<feature type="coiled-coil region" evidence="8">
    <location>
        <begin position="329"/>
        <end position="356"/>
    </location>
</feature>
<comment type="similarity">
    <text evidence="2">Belongs to the outer membrane factor (OMF) (TC 1.B.17) family.</text>
</comment>
<evidence type="ECO:0000256" key="1">
    <source>
        <dbReference type="ARBA" id="ARBA00004442"/>
    </source>
</evidence>
<protein>
    <submittedName>
        <fullName evidence="10">TolC family outer membrane protein</fullName>
    </submittedName>
</protein>
<keyword evidence="9" id="KW-0732">Signal</keyword>
<evidence type="ECO:0000256" key="5">
    <source>
        <dbReference type="ARBA" id="ARBA00022692"/>
    </source>
</evidence>
<dbReference type="PANTHER" id="PTHR30026:SF20">
    <property type="entry name" value="OUTER MEMBRANE PROTEIN TOLC"/>
    <property type="match status" value="1"/>
</dbReference>
<dbReference type="SUPFAM" id="SSF56954">
    <property type="entry name" value="Outer membrane efflux proteins (OEP)"/>
    <property type="match status" value="1"/>
</dbReference>
<keyword evidence="4" id="KW-1134">Transmembrane beta strand</keyword>
<comment type="subcellular location">
    <subcellularLocation>
        <location evidence="1">Cell outer membrane</location>
    </subcellularLocation>
</comment>
<evidence type="ECO:0000313" key="10">
    <source>
        <dbReference type="EMBL" id="MBC3919665.1"/>
    </source>
</evidence>
<dbReference type="InterPro" id="IPR051906">
    <property type="entry name" value="TolC-like"/>
</dbReference>
<evidence type="ECO:0000256" key="6">
    <source>
        <dbReference type="ARBA" id="ARBA00023136"/>
    </source>
</evidence>
<name>A0ABR6ZVX3_9BURK</name>
<dbReference type="NCBIfam" id="TIGR01844">
    <property type="entry name" value="type_I_sec_TolC"/>
    <property type="match status" value="1"/>
</dbReference>
<comment type="caution">
    <text evidence="10">The sequence shown here is derived from an EMBL/GenBank/DDBJ whole genome shotgun (WGS) entry which is preliminary data.</text>
</comment>
<keyword evidence="3" id="KW-0813">Transport</keyword>
<dbReference type="Proteomes" id="UP000650424">
    <property type="component" value="Unassembled WGS sequence"/>
</dbReference>
<evidence type="ECO:0000256" key="4">
    <source>
        <dbReference type="ARBA" id="ARBA00022452"/>
    </source>
</evidence>
<evidence type="ECO:0000313" key="11">
    <source>
        <dbReference type="Proteomes" id="UP000650424"/>
    </source>
</evidence>
<feature type="signal peptide" evidence="9">
    <location>
        <begin position="1"/>
        <end position="27"/>
    </location>
</feature>
<evidence type="ECO:0000256" key="7">
    <source>
        <dbReference type="ARBA" id="ARBA00023237"/>
    </source>
</evidence>
<dbReference type="EMBL" id="JACOGF010000011">
    <property type="protein sequence ID" value="MBC3919665.1"/>
    <property type="molecule type" value="Genomic_DNA"/>
</dbReference>
<keyword evidence="6" id="KW-0472">Membrane</keyword>
<accession>A0ABR6ZVX3</accession>
<dbReference type="Pfam" id="PF02321">
    <property type="entry name" value="OEP"/>
    <property type="match status" value="2"/>
</dbReference>
<evidence type="ECO:0000256" key="2">
    <source>
        <dbReference type="ARBA" id="ARBA00007613"/>
    </source>
</evidence>